<evidence type="ECO:0000256" key="1">
    <source>
        <dbReference type="SAM" id="MobiDB-lite"/>
    </source>
</evidence>
<feature type="compositionally biased region" description="Polar residues" evidence="1">
    <location>
        <begin position="69"/>
        <end position="78"/>
    </location>
</feature>
<gene>
    <name evidence="2" type="ORF">CSSPTR1EN2_LOCUS13062</name>
</gene>
<dbReference type="Proteomes" id="UP001497512">
    <property type="component" value="Chromosome 2"/>
</dbReference>
<accession>A0ABP0UAL8</accession>
<dbReference type="EMBL" id="OZ019894">
    <property type="protein sequence ID" value="CAK9215913.1"/>
    <property type="molecule type" value="Genomic_DNA"/>
</dbReference>
<feature type="region of interest" description="Disordered" evidence="1">
    <location>
        <begin position="55"/>
        <end position="88"/>
    </location>
</feature>
<keyword evidence="3" id="KW-1185">Reference proteome</keyword>
<sequence>MTSEICSRVNPRRGADSTSIEEEGEPVLDSTNAPDIAVVFWELLWELPLPTTTEMHRKERGEAKKATKQDLSLQQQQRDGCVISGSAT</sequence>
<feature type="region of interest" description="Disordered" evidence="1">
    <location>
        <begin position="1"/>
        <end position="31"/>
    </location>
</feature>
<protein>
    <submittedName>
        <fullName evidence="2">Uncharacterized protein</fullName>
    </submittedName>
</protein>
<evidence type="ECO:0000313" key="2">
    <source>
        <dbReference type="EMBL" id="CAK9215913.1"/>
    </source>
</evidence>
<name>A0ABP0UAL8_9BRYO</name>
<organism evidence="2 3">
    <name type="scientific">Sphagnum troendelagicum</name>
    <dbReference type="NCBI Taxonomy" id="128251"/>
    <lineage>
        <taxon>Eukaryota</taxon>
        <taxon>Viridiplantae</taxon>
        <taxon>Streptophyta</taxon>
        <taxon>Embryophyta</taxon>
        <taxon>Bryophyta</taxon>
        <taxon>Sphagnophytina</taxon>
        <taxon>Sphagnopsida</taxon>
        <taxon>Sphagnales</taxon>
        <taxon>Sphagnaceae</taxon>
        <taxon>Sphagnum</taxon>
    </lineage>
</organism>
<evidence type="ECO:0000313" key="3">
    <source>
        <dbReference type="Proteomes" id="UP001497512"/>
    </source>
</evidence>
<proteinExistence type="predicted"/>
<reference evidence="2" key="1">
    <citation type="submission" date="2024-02" db="EMBL/GenBank/DDBJ databases">
        <authorList>
            <consortium name="ELIXIR-Norway"/>
            <consortium name="Elixir Norway"/>
        </authorList>
    </citation>
    <scope>NUCLEOTIDE SEQUENCE</scope>
</reference>
<feature type="compositionally biased region" description="Basic and acidic residues" evidence="1">
    <location>
        <begin position="55"/>
        <end position="68"/>
    </location>
</feature>